<dbReference type="InterPro" id="IPR029442">
    <property type="entry name" value="GyrI-like"/>
</dbReference>
<dbReference type="SUPFAM" id="SSF55136">
    <property type="entry name" value="Probable bacterial effector-binding domain"/>
    <property type="match status" value="1"/>
</dbReference>
<evidence type="ECO:0000259" key="1">
    <source>
        <dbReference type="SMART" id="SM00871"/>
    </source>
</evidence>
<proteinExistence type="predicted"/>
<organism evidence="2 3">
    <name type="scientific">Rhodococcus xishaensis</name>
    <dbReference type="NCBI Taxonomy" id="2487364"/>
    <lineage>
        <taxon>Bacteria</taxon>
        <taxon>Bacillati</taxon>
        <taxon>Actinomycetota</taxon>
        <taxon>Actinomycetes</taxon>
        <taxon>Mycobacteriales</taxon>
        <taxon>Nocardiaceae</taxon>
        <taxon>Rhodococcus</taxon>
    </lineage>
</organism>
<sequence length="204" mass="22388">MAALATLVLLAMPESATGRVTKLQAAMPVHGDVDVGNHGCRRSSLLVFEDRRVNGRGGAFVQIVERPPETIVGIEVVAPFDDLSVVVPQAWARVFARRSDLLRGPDDVFVEFSTDLGDGDYRELLGAVVTVPPLSLPEGWRLGKAPAGRYLHHRHLGDEASITDSFGAMYRWAETNEQRPGPHRLDFGYLPDHTGPHDLYLSLN</sequence>
<accession>A0A438B2Y2</accession>
<evidence type="ECO:0000313" key="2">
    <source>
        <dbReference type="EMBL" id="RVW05330.1"/>
    </source>
</evidence>
<dbReference type="AlphaFoldDB" id="A0A438B2Y2"/>
<dbReference type="Gene3D" id="3.20.80.10">
    <property type="entry name" value="Regulatory factor, effector binding domain"/>
    <property type="match status" value="1"/>
</dbReference>
<comment type="caution">
    <text evidence="2">The sequence shown here is derived from an EMBL/GenBank/DDBJ whole genome shotgun (WGS) entry which is preliminary data.</text>
</comment>
<name>A0A438B2Y2_9NOCA</name>
<reference evidence="2 3" key="1">
    <citation type="submission" date="2018-11" db="EMBL/GenBank/DDBJ databases">
        <title>Rhodococcus spongicola sp. nov. and Rhodococcus xishaensis sp. nov. from marine sponges.</title>
        <authorList>
            <person name="Li L."/>
            <person name="Lin H.W."/>
        </authorList>
    </citation>
    <scope>NUCLEOTIDE SEQUENCE [LARGE SCALE GENOMIC DNA]</scope>
    <source>
        <strain evidence="2 3">LHW51113</strain>
    </source>
</reference>
<dbReference type="Proteomes" id="UP000283479">
    <property type="component" value="Unassembled WGS sequence"/>
</dbReference>
<protein>
    <submittedName>
        <fullName evidence="2">AraC family transcriptional regulator</fullName>
    </submittedName>
</protein>
<gene>
    <name evidence="2" type="ORF">EGT50_01575</name>
</gene>
<evidence type="ECO:0000313" key="3">
    <source>
        <dbReference type="Proteomes" id="UP000283479"/>
    </source>
</evidence>
<keyword evidence="3" id="KW-1185">Reference proteome</keyword>
<dbReference type="Pfam" id="PF06445">
    <property type="entry name" value="GyrI-like"/>
    <property type="match status" value="1"/>
</dbReference>
<dbReference type="EMBL" id="RKLO01000001">
    <property type="protein sequence ID" value="RVW05330.1"/>
    <property type="molecule type" value="Genomic_DNA"/>
</dbReference>
<dbReference type="InterPro" id="IPR010499">
    <property type="entry name" value="AraC_E-bd"/>
</dbReference>
<feature type="domain" description="AraC effector-binding" evidence="1">
    <location>
        <begin position="59"/>
        <end position="204"/>
    </location>
</feature>
<dbReference type="SMART" id="SM00871">
    <property type="entry name" value="AraC_E_bind"/>
    <property type="match status" value="1"/>
</dbReference>
<dbReference type="InterPro" id="IPR011256">
    <property type="entry name" value="Reg_factor_effector_dom_sf"/>
</dbReference>